<dbReference type="InterPro" id="IPR046348">
    <property type="entry name" value="SIS_dom_sf"/>
</dbReference>
<dbReference type="InterPro" id="IPR029055">
    <property type="entry name" value="Ntn_hydrolases_N"/>
</dbReference>
<keyword evidence="8" id="KW-0677">Repeat</keyword>
<feature type="domain" description="Glutamine amidotransferase type-2" evidence="10">
    <location>
        <begin position="2"/>
        <end position="215"/>
    </location>
</feature>
<name>A0A1J5TY59_9ZZZZ</name>
<dbReference type="FunFam" id="3.40.50.10490:FF:000001">
    <property type="entry name" value="Glutamine--fructose-6-phosphate aminotransferase [isomerizing]"/>
    <property type="match status" value="1"/>
</dbReference>
<keyword evidence="7 12" id="KW-0808">Transferase</keyword>
<evidence type="ECO:0000313" key="12">
    <source>
        <dbReference type="EMBL" id="OIR16982.1"/>
    </source>
</evidence>
<dbReference type="GO" id="GO:0046349">
    <property type="term" value="P:amino sugar biosynthetic process"/>
    <property type="evidence" value="ECO:0007669"/>
    <property type="project" value="UniProtKB-ARBA"/>
</dbReference>
<dbReference type="PANTHER" id="PTHR10937:SF0">
    <property type="entry name" value="GLUTAMINE--FRUCTOSE-6-PHOSPHATE TRANSAMINASE (ISOMERIZING)"/>
    <property type="match status" value="1"/>
</dbReference>
<keyword evidence="5" id="KW-0963">Cytoplasm</keyword>
<dbReference type="InterPro" id="IPR001347">
    <property type="entry name" value="SIS_dom"/>
</dbReference>
<accession>A0A1J5TY59</accession>
<comment type="subcellular location">
    <subcellularLocation>
        <location evidence="2">Cytoplasm</location>
    </subcellularLocation>
</comment>
<dbReference type="GO" id="GO:0005829">
    <property type="term" value="C:cytosol"/>
    <property type="evidence" value="ECO:0007669"/>
    <property type="project" value="TreeGrafter"/>
</dbReference>
<evidence type="ECO:0000256" key="6">
    <source>
        <dbReference type="ARBA" id="ARBA00022576"/>
    </source>
</evidence>
<gene>
    <name evidence="12" type="primary">glmS_1</name>
    <name evidence="12" type="ORF">GALL_28030</name>
</gene>
<evidence type="ECO:0000256" key="3">
    <source>
        <dbReference type="ARBA" id="ARBA00012916"/>
    </source>
</evidence>
<dbReference type="CDD" id="cd00714">
    <property type="entry name" value="GFAT"/>
    <property type="match status" value="1"/>
</dbReference>
<evidence type="ECO:0000256" key="4">
    <source>
        <dbReference type="ARBA" id="ARBA00016090"/>
    </source>
</evidence>
<dbReference type="SUPFAM" id="SSF56235">
    <property type="entry name" value="N-terminal nucleophile aminohydrolases (Ntn hydrolases)"/>
    <property type="match status" value="1"/>
</dbReference>
<protein>
    <recommendedName>
        <fullName evidence="4">Glutamine--fructose-6-phosphate aminotransferase [isomerizing]</fullName>
        <ecNumber evidence="3">2.6.1.16</ecNumber>
    </recommendedName>
</protein>
<dbReference type="EMBL" id="MLJW01000006">
    <property type="protein sequence ID" value="OIR16982.1"/>
    <property type="molecule type" value="Genomic_DNA"/>
</dbReference>
<evidence type="ECO:0000256" key="7">
    <source>
        <dbReference type="ARBA" id="ARBA00022679"/>
    </source>
</evidence>
<keyword evidence="6 12" id="KW-0032">Aminotransferase</keyword>
<dbReference type="InterPro" id="IPR047084">
    <property type="entry name" value="GFAT_N"/>
</dbReference>
<dbReference type="Pfam" id="PF01380">
    <property type="entry name" value="SIS"/>
    <property type="match status" value="2"/>
</dbReference>
<dbReference type="InterPro" id="IPR005855">
    <property type="entry name" value="GFAT"/>
</dbReference>
<organism evidence="12">
    <name type="scientific">mine drainage metagenome</name>
    <dbReference type="NCBI Taxonomy" id="410659"/>
    <lineage>
        <taxon>unclassified sequences</taxon>
        <taxon>metagenomes</taxon>
        <taxon>ecological metagenomes</taxon>
    </lineage>
</organism>
<reference evidence="12" key="1">
    <citation type="submission" date="2016-10" db="EMBL/GenBank/DDBJ databases">
        <title>Sequence of Gallionella enrichment culture.</title>
        <authorList>
            <person name="Poehlein A."/>
            <person name="Muehling M."/>
            <person name="Daniel R."/>
        </authorList>
    </citation>
    <scope>NUCLEOTIDE SEQUENCE</scope>
</reference>
<dbReference type="FunFam" id="3.40.50.10490:FF:000002">
    <property type="entry name" value="Glutamine--fructose-6-phosphate aminotransferase [isomerizing]"/>
    <property type="match status" value="1"/>
</dbReference>
<proteinExistence type="inferred from homology"/>
<dbReference type="GO" id="GO:0006002">
    <property type="term" value="P:fructose 6-phosphate metabolic process"/>
    <property type="evidence" value="ECO:0007669"/>
    <property type="project" value="TreeGrafter"/>
</dbReference>
<dbReference type="Gene3D" id="3.40.50.10490">
    <property type="entry name" value="Glucose-6-phosphate isomerase like protein, domain 1"/>
    <property type="match status" value="2"/>
</dbReference>
<evidence type="ECO:0000256" key="1">
    <source>
        <dbReference type="ARBA" id="ARBA00001031"/>
    </source>
</evidence>
<dbReference type="CDD" id="cd05009">
    <property type="entry name" value="SIS_GlmS_GlmD_2"/>
    <property type="match status" value="1"/>
</dbReference>
<evidence type="ECO:0000256" key="8">
    <source>
        <dbReference type="ARBA" id="ARBA00022737"/>
    </source>
</evidence>
<dbReference type="EC" id="2.6.1.16" evidence="3"/>
<dbReference type="NCBIfam" id="TIGR01135">
    <property type="entry name" value="glmS"/>
    <property type="match status" value="1"/>
</dbReference>
<dbReference type="AlphaFoldDB" id="A0A1J5TY59"/>
<comment type="catalytic activity">
    <reaction evidence="1">
        <text>D-fructose 6-phosphate + L-glutamine = D-glucosamine 6-phosphate + L-glutamate</text>
        <dbReference type="Rhea" id="RHEA:13237"/>
        <dbReference type="ChEBI" id="CHEBI:29985"/>
        <dbReference type="ChEBI" id="CHEBI:58359"/>
        <dbReference type="ChEBI" id="CHEBI:58725"/>
        <dbReference type="ChEBI" id="CHEBI:61527"/>
        <dbReference type="EC" id="2.6.1.16"/>
    </reaction>
</comment>
<dbReference type="HAMAP" id="MF_00164">
    <property type="entry name" value="GlmS"/>
    <property type="match status" value="1"/>
</dbReference>
<dbReference type="PANTHER" id="PTHR10937">
    <property type="entry name" value="GLUCOSAMINE--FRUCTOSE-6-PHOSPHATE AMINOTRANSFERASE, ISOMERIZING"/>
    <property type="match status" value="1"/>
</dbReference>
<dbReference type="GO" id="GO:0006487">
    <property type="term" value="P:protein N-linked glycosylation"/>
    <property type="evidence" value="ECO:0007669"/>
    <property type="project" value="TreeGrafter"/>
</dbReference>
<dbReference type="FunFam" id="3.60.20.10:FF:000006">
    <property type="entry name" value="Glutamine--fructose-6-phosphate aminotransferase [isomerizing]"/>
    <property type="match status" value="1"/>
</dbReference>
<dbReference type="Gene3D" id="3.60.20.10">
    <property type="entry name" value="Glutamine Phosphoribosylpyrophosphate, subunit 1, domain 1"/>
    <property type="match status" value="1"/>
</dbReference>
<dbReference type="SUPFAM" id="SSF53697">
    <property type="entry name" value="SIS domain"/>
    <property type="match status" value="1"/>
</dbReference>
<comment type="caution">
    <text evidence="12">The sequence shown here is derived from an EMBL/GenBank/DDBJ whole genome shotgun (WGS) entry which is preliminary data.</text>
</comment>
<dbReference type="GO" id="GO:0097367">
    <property type="term" value="F:carbohydrate derivative binding"/>
    <property type="evidence" value="ECO:0007669"/>
    <property type="project" value="InterPro"/>
</dbReference>
<dbReference type="InterPro" id="IPR035466">
    <property type="entry name" value="GlmS/AgaS_SIS"/>
</dbReference>
<keyword evidence="9" id="KW-0315">Glutamine amidotransferase</keyword>
<evidence type="ECO:0000259" key="11">
    <source>
        <dbReference type="PROSITE" id="PS51464"/>
    </source>
</evidence>
<evidence type="ECO:0000256" key="9">
    <source>
        <dbReference type="ARBA" id="ARBA00022962"/>
    </source>
</evidence>
<dbReference type="GO" id="GO:0006047">
    <property type="term" value="P:UDP-N-acetylglucosamine metabolic process"/>
    <property type="evidence" value="ECO:0007669"/>
    <property type="project" value="TreeGrafter"/>
</dbReference>
<feature type="domain" description="SIS" evidence="11">
    <location>
        <begin position="283"/>
        <end position="423"/>
    </location>
</feature>
<dbReference type="NCBIfam" id="NF001484">
    <property type="entry name" value="PRK00331.1"/>
    <property type="match status" value="1"/>
</dbReference>
<dbReference type="Pfam" id="PF13522">
    <property type="entry name" value="GATase_6"/>
    <property type="match status" value="1"/>
</dbReference>
<dbReference type="GO" id="GO:0004360">
    <property type="term" value="F:glutamine-fructose-6-phosphate transaminase (isomerizing) activity"/>
    <property type="evidence" value="ECO:0007669"/>
    <property type="project" value="UniProtKB-EC"/>
</dbReference>
<evidence type="ECO:0000259" key="10">
    <source>
        <dbReference type="PROSITE" id="PS51278"/>
    </source>
</evidence>
<feature type="domain" description="SIS" evidence="11">
    <location>
        <begin position="456"/>
        <end position="597"/>
    </location>
</feature>
<dbReference type="InterPro" id="IPR017932">
    <property type="entry name" value="GATase_2_dom"/>
</dbReference>
<evidence type="ECO:0000256" key="2">
    <source>
        <dbReference type="ARBA" id="ARBA00004496"/>
    </source>
</evidence>
<dbReference type="PROSITE" id="PS51464">
    <property type="entry name" value="SIS"/>
    <property type="match status" value="2"/>
</dbReference>
<evidence type="ECO:0000256" key="5">
    <source>
        <dbReference type="ARBA" id="ARBA00022490"/>
    </source>
</evidence>
<dbReference type="PROSITE" id="PS51278">
    <property type="entry name" value="GATASE_TYPE_2"/>
    <property type="match status" value="1"/>
</dbReference>
<dbReference type="CDD" id="cd05008">
    <property type="entry name" value="SIS_GlmS_GlmD_1"/>
    <property type="match status" value="1"/>
</dbReference>
<sequence>MCGIVGAVANRNIVTVLVNGLLRLEYRGYDSAGLVVVRNGALDRVRSIGRVAELAEKSASTYGELGIAHTRWATHGVPSERNAHPHISRNLIAVVHNGIIENYEELRAALTERGYEFTSDTDTEVIAHLIHSHYAQGNLLAATQAALAQLVGAYAIGVVAADKPHQLIAARKGSPLLLGVGENEHFVASDMSALLQVTRNVVYLEEGDVVEMNLENYRIYNAQGIAIERPVHISELNNDSVELGEYRHYMQKEIHEQPQALANTLESVCNSQSLVPGIFGAEANSVFPQVDSILILACGTSHHAGMVARYWLEEIAGVPCTVEIASEYRYRTSVANPRTLVIAISQSGETADTLAALNHAKTTGHQFTLAICNVPESAIVRQSRLRMLTRAGPEIGVASTKAFTTQLAALFLLTLVLAKLRGKLSAEREQQFLHELRHLPSALQKVLALEPQIAELSQHFADKHHALFLGRGVHYPIALEGALKLKEISYIHAEAYPAGELKHGPLALVDKHMPVVSVAPNDALLEKLKSNLQEVRARGGELYVFADANTHINDAEGVHILQMPEHAGFLSPILHTIPLQLLAYYVALQKGTDVDKPRNLAKSVTVE</sequence>
<dbReference type="InterPro" id="IPR035490">
    <property type="entry name" value="GlmS/FrlB_SIS"/>
</dbReference>